<accession>A0A7R8MJM0</accession>
<dbReference type="EMBL" id="LR881104">
    <property type="protein sequence ID" value="CAD5236217.1"/>
    <property type="molecule type" value="Genomic_DNA"/>
</dbReference>
<dbReference type="Pfam" id="PF25613">
    <property type="entry name" value="DUF7941"/>
    <property type="match status" value="1"/>
</dbReference>
<protein>
    <submittedName>
        <fullName evidence="1">Uncharacterized protein</fullName>
    </submittedName>
</protein>
<dbReference type="Proteomes" id="UP000596247">
    <property type="component" value="Chromosome"/>
</dbReference>
<proteinExistence type="predicted"/>
<keyword evidence="2" id="KW-1185">Reference proteome</keyword>
<dbReference type="InterPro" id="IPR057701">
    <property type="entry name" value="DUF7941"/>
</dbReference>
<evidence type="ECO:0000313" key="2">
    <source>
        <dbReference type="Proteomes" id="UP000596247"/>
    </source>
</evidence>
<name>A0A7R8MJM0_9CAUD</name>
<evidence type="ECO:0000313" key="1">
    <source>
        <dbReference type="EMBL" id="CAD5236217.1"/>
    </source>
</evidence>
<gene>
    <name evidence="1" type="ORF">LLCLJKAH_00228</name>
</gene>
<reference evidence="1 2" key="1">
    <citation type="submission" date="2020-09" db="EMBL/GenBank/DDBJ databases">
        <authorList>
            <person name="Jameson E."/>
        </authorList>
    </citation>
    <scope>NUCLEOTIDE SEQUENCE [LARGE SCALE GENOMIC DNA]</scope>
</reference>
<organism evidence="1 2">
    <name type="scientific">Klebsiella phage vB_KvM-Eowyn</name>
    <dbReference type="NCBI Taxonomy" id="2762819"/>
    <lineage>
        <taxon>Viruses</taxon>
        <taxon>Duplodnaviria</taxon>
        <taxon>Heunggongvirae</taxon>
        <taxon>Uroviricota</taxon>
        <taxon>Caudoviricetes</taxon>
        <taxon>Chimalliviridae</taxon>
        <taxon>Eowynvirus</taxon>
        <taxon>Eowynvirus eowyn</taxon>
    </lineage>
</organism>
<sequence length="173" mass="18981">MATYVPDISLASDELVYQLINNDNGTYYDAAHLTLGTPSVNTTDYLDKNTRITVSHPKYGTIDGALLYYNRMNIQQVFDNTFPLFVCLNGENDANALGAYFQSTYGVGLGTSDISSMVIANTTNTELVFTISDSSLAWYGQTPMMVLSKSKYFYGTPDTLGYYVLSDGSLLTA</sequence>